<keyword evidence="2" id="KW-1185">Reference proteome</keyword>
<evidence type="ECO:0000313" key="1">
    <source>
        <dbReference type="EMBL" id="ABE64590.1"/>
    </source>
</evidence>
<dbReference type="Proteomes" id="UP000001953">
    <property type="component" value="Chromosome"/>
</dbReference>
<organism evidence="1 2">
    <name type="scientific">Nitrobacter hamburgensis (strain DSM 10229 / NCIMB 13809 / X14)</name>
    <dbReference type="NCBI Taxonomy" id="323097"/>
    <lineage>
        <taxon>Bacteria</taxon>
        <taxon>Pseudomonadati</taxon>
        <taxon>Pseudomonadota</taxon>
        <taxon>Alphaproteobacteria</taxon>
        <taxon>Hyphomicrobiales</taxon>
        <taxon>Nitrobacteraceae</taxon>
        <taxon>Nitrobacter</taxon>
    </lineage>
</organism>
<name>Q1QGQ7_NITHX</name>
<evidence type="ECO:0000313" key="2">
    <source>
        <dbReference type="Proteomes" id="UP000001953"/>
    </source>
</evidence>
<protein>
    <submittedName>
        <fullName evidence="1">Uncharacterized protein</fullName>
    </submittedName>
</protein>
<dbReference type="EMBL" id="CP000319">
    <property type="protein sequence ID" value="ABE64590.1"/>
    <property type="molecule type" value="Genomic_DNA"/>
</dbReference>
<sequence length="146" mass="16509">MEGDSDPHLVFIAAPRAPFRISGPLRTRIKSRQSIFVSLPRVGGKRSTGPSQILSRYPKDLLSGIERGESFHRRVWPFSRDYNPSGVNFSDCRAQIGDSAPDCVIKRDLVFGCSLLRHHRTFLFFRRGTYAERPGPSYGLRFLAPT</sequence>
<dbReference type="HOGENOM" id="CLU_1775496_0_0_5"/>
<gene>
    <name evidence="1" type="ordered locus">Nham_3898</name>
</gene>
<dbReference type="AlphaFoldDB" id="Q1QGQ7"/>
<accession>Q1QGQ7</accession>
<dbReference type="STRING" id="323097.Nham_3898"/>
<dbReference type="KEGG" id="nha:Nham_3898"/>
<reference evidence="1 2" key="1">
    <citation type="submission" date="2006-03" db="EMBL/GenBank/DDBJ databases">
        <title>Complete sequence of chromosome of Nitrobacter hamburgensis X14.</title>
        <authorList>
            <consortium name="US DOE Joint Genome Institute"/>
            <person name="Copeland A."/>
            <person name="Lucas S."/>
            <person name="Lapidus A."/>
            <person name="Barry K."/>
            <person name="Detter J.C."/>
            <person name="Glavina del Rio T."/>
            <person name="Hammon N."/>
            <person name="Israni S."/>
            <person name="Dalin E."/>
            <person name="Tice H."/>
            <person name="Pitluck S."/>
            <person name="Chain P."/>
            <person name="Malfatti S."/>
            <person name="Shin M."/>
            <person name="Vergez L."/>
            <person name="Schmutz J."/>
            <person name="Larimer F."/>
            <person name="Land M."/>
            <person name="Hauser L."/>
            <person name="Kyrpides N."/>
            <person name="Ivanova N."/>
            <person name="Ward B."/>
            <person name="Arp D."/>
            <person name="Klotz M."/>
            <person name="Stein L."/>
            <person name="O'Mullan G."/>
            <person name="Starkenburg S."/>
            <person name="Sayavedra L."/>
            <person name="Poret-Peterson A.T."/>
            <person name="Gentry M.E."/>
            <person name="Bruce D."/>
            <person name="Richardson P."/>
        </authorList>
    </citation>
    <scope>NUCLEOTIDE SEQUENCE [LARGE SCALE GENOMIC DNA]</scope>
    <source>
        <strain evidence="2">DSM 10229 / NCIMB 13809 / X14</strain>
    </source>
</reference>
<proteinExistence type="predicted"/>